<dbReference type="Proteomes" id="UP000189733">
    <property type="component" value="Unassembled WGS sequence"/>
</dbReference>
<dbReference type="InterPro" id="IPR004394">
    <property type="entry name" value="Iojap/RsfS/C7orf30"/>
</dbReference>
<comment type="subunit">
    <text evidence="2">Interacts with ribosomal protein uL14 (rplN).</text>
</comment>
<proteinExistence type="inferred from homology"/>
<comment type="subcellular location">
    <subcellularLocation>
        <location evidence="2">Cytoplasm</location>
    </subcellularLocation>
</comment>
<evidence type="ECO:0000256" key="2">
    <source>
        <dbReference type="HAMAP-Rule" id="MF_01477"/>
    </source>
</evidence>
<dbReference type="GO" id="GO:0043023">
    <property type="term" value="F:ribosomal large subunit binding"/>
    <property type="evidence" value="ECO:0007669"/>
    <property type="project" value="TreeGrafter"/>
</dbReference>
<evidence type="ECO:0000256" key="1">
    <source>
        <dbReference type="ARBA" id="ARBA00010574"/>
    </source>
</evidence>
<protein>
    <recommendedName>
        <fullName evidence="2">Ribosomal silencing factor RsfS</fullName>
    </recommendedName>
</protein>
<comment type="function">
    <text evidence="2">Functions as a ribosomal silencing factor. Interacts with ribosomal protein uL14 (rplN), blocking formation of intersubunit bridge B8. Prevents association of the 30S and 50S ribosomal subunits and the formation of functional ribosomes, thus repressing translation.</text>
</comment>
<dbReference type="Pfam" id="PF02410">
    <property type="entry name" value="RsfS"/>
    <property type="match status" value="1"/>
</dbReference>
<reference evidence="3 4" key="1">
    <citation type="submission" date="2017-02" db="EMBL/GenBank/DDBJ databases">
        <authorList>
            <person name="Peterson S.W."/>
        </authorList>
    </citation>
    <scope>NUCLEOTIDE SEQUENCE [LARGE SCALE GENOMIC DNA]</scope>
    <source>
        <strain evidence="3 4">DSM 18034</strain>
    </source>
</reference>
<keyword evidence="2" id="KW-0678">Repressor</keyword>
<dbReference type="PANTHER" id="PTHR21043">
    <property type="entry name" value="IOJAP SUPERFAMILY ORTHOLOG"/>
    <property type="match status" value="1"/>
</dbReference>
<name>A0A1T4WWC6_9BACT</name>
<evidence type="ECO:0000313" key="4">
    <source>
        <dbReference type="Proteomes" id="UP000189733"/>
    </source>
</evidence>
<dbReference type="GO" id="GO:0042256">
    <property type="term" value="P:cytosolic ribosome assembly"/>
    <property type="evidence" value="ECO:0007669"/>
    <property type="project" value="UniProtKB-UniRule"/>
</dbReference>
<dbReference type="STRING" id="1121442.SAMN02745702_02711"/>
<organism evidence="3 4">
    <name type="scientific">Desulfobaculum bizertense DSM 18034</name>
    <dbReference type="NCBI Taxonomy" id="1121442"/>
    <lineage>
        <taxon>Bacteria</taxon>
        <taxon>Pseudomonadati</taxon>
        <taxon>Thermodesulfobacteriota</taxon>
        <taxon>Desulfovibrionia</taxon>
        <taxon>Desulfovibrionales</taxon>
        <taxon>Desulfovibrionaceae</taxon>
        <taxon>Desulfobaculum</taxon>
    </lineage>
</organism>
<gene>
    <name evidence="2" type="primary">rsfS</name>
    <name evidence="3" type="ORF">SAMN02745702_02711</name>
</gene>
<dbReference type="RefSeq" id="WP_078685977.1">
    <property type="nucleotide sequence ID" value="NZ_FUYA01000011.1"/>
</dbReference>
<sequence>MSNTEKNTTLSVSEKMQQIALWLDEKKGRDILALDVAGLSGITEGVVVVTAGSLKHGQALADYVLDKSGEAGWEYLGMEGYKSNAWILVDLNDVLVHVFQEDSRDFYNLEGLWAEAERLELNFAESDN</sequence>
<keyword evidence="2" id="KW-0963">Cytoplasm</keyword>
<comment type="similarity">
    <text evidence="1 2">Belongs to the Iojap/RsfS family.</text>
</comment>
<keyword evidence="4" id="KW-1185">Reference proteome</keyword>
<dbReference type="Gene3D" id="3.30.460.10">
    <property type="entry name" value="Beta Polymerase, domain 2"/>
    <property type="match status" value="1"/>
</dbReference>
<dbReference type="AlphaFoldDB" id="A0A1T4WWC6"/>
<dbReference type="PANTHER" id="PTHR21043:SF0">
    <property type="entry name" value="MITOCHONDRIAL ASSEMBLY OF RIBOSOMAL LARGE SUBUNIT PROTEIN 1"/>
    <property type="match status" value="1"/>
</dbReference>
<dbReference type="InterPro" id="IPR043519">
    <property type="entry name" value="NT_sf"/>
</dbReference>
<dbReference type="HAMAP" id="MF_01477">
    <property type="entry name" value="Iojap_RsfS"/>
    <property type="match status" value="1"/>
</dbReference>
<evidence type="ECO:0000313" key="3">
    <source>
        <dbReference type="EMBL" id="SKA81437.1"/>
    </source>
</evidence>
<dbReference type="OrthoDB" id="9793681at2"/>
<dbReference type="GO" id="GO:0005737">
    <property type="term" value="C:cytoplasm"/>
    <property type="evidence" value="ECO:0007669"/>
    <property type="project" value="UniProtKB-SubCell"/>
</dbReference>
<dbReference type="NCBIfam" id="TIGR00090">
    <property type="entry name" value="rsfS_iojap_ybeB"/>
    <property type="match status" value="1"/>
</dbReference>
<dbReference type="GO" id="GO:0017148">
    <property type="term" value="P:negative regulation of translation"/>
    <property type="evidence" value="ECO:0007669"/>
    <property type="project" value="UniProtKB-UniRule"/>
</dbReference>
<dbReference type="EMBL" id="FUYA01000011">
    <property type="protein sequence ID" value="SKA81437.1"/>
    <property type="molecule type" value="Genomic_DNA"/>
</dbReference>
<dbReference type="GO" id="GO:0090071">
    <property type="term" value="P:negative regulation of ribosome biogenesis"/>
    <property type="evidence" value="ECO:0007669"/>
    <property type="project" value="UniProtKB-UniRule"/>
</dbReference>
<keyword evidence="2" id="KW-0810">Translation regulation</keyword>
<dbReference type="SUPFAM" id="SSF81301">
    <property type="entry name" value="Nucleotidyltransferase"/>
    <property type="match status" value="1"/>
</dbReference>
<accession>A0A1T4WWC6</accession>